<dbReference type="PROSITE" id="PS51304">
    <property type="entry name" value="GALECTIN"/>
    <property type="match status" value="1"/>
</dbReference>
<dbReference type="EMBL" id="BDGG01000006">
    <property type="protein sequence ID" value="GAV00797.1"/>
    <property type="molecule type" value="Genomic_DNA"/>
</dbReference>
<dbReference type="SUPFAM" id="SSF49899">
    <property type="entry name" value="Concanavalin A-like lectins/glucanases"/>
    <property type="match status" value="1"/>
</dbReference>
<evidence type="ECO:0000256" key="4">
    <source>
        <dbReference type="SAM" id="Phobius"/>
    </source>
</evidence>
<dbReference type="STRING" id="947166.A0A1D1VGL6"/>
<accession>A0A1D1VGL6</accession>
<protein>
    <recommendedName>
        <fullName evidence="2">Galectin</fullName>
    </recommendedName>
</protein>
<keyword evidence="4" id="KW-1133">Transmembrane helix</keyword>
<dbReference type="GO" id="GO:0016936">
    <property type="term" value="F:galactoside binding"/>
    <property type="evidence" value="ECO:0007669"/>
    <property type="project" value="TreeGrafter"/>
</dbReference>
<keyword evidence="1 2" id="KW-0430">Lectin</keyword>
<dbReference type="CDD" id="cd00070">
    <property type="entry name" value="GLECT"/>
    <property type="match status" value="1"/>
</dbReference>
<dbReference type="OrthoDB" id="6251307at2759"/>
<feature type="region of interest" description="Disordered" evidence="3">
    <location>
        <begin position="326"/>
        <end position="353"/>
    </location>
</feature>
<feature type="compositionally biased region" description="Polar residues" evidence="3">
    <location>
        <begin position="157"/>
        <end position="177"/>
    </location>
</feature>
<gene>
    <name evidence="6" type="primary">RvY_11595</name>
    <name evidence="6" type="synonym">RvY_11595.1</name>
    <name evidence="6" type="ORF">RvY_11595-1</name>
</gene>
<proteinExistence type="predicted"/>
<organism evidence="6 7">
    <name type="scientific">Ramazzottius varieornatus</name>
    <name type="common">Water bear</name>
    <name type="synonym">Tardigrade</name>
    <dbReference type="NCBI Taxonomy" id="947166"/>
    <lineage>
        <taxon>Eukaryota</taxon>
        <taxon>Metazoa</taxon>
        <taxon>Ecdysozoa</taxon>
        <taxon>Tardigrada</taxon>
        <taxon>Eutardigrada</taxon>
        <taxon>Parachela</taxon>
        <taxon>Hypsibioidea</taxon>
        <taxon>Ramazzottiidae</taxon>
        <taxon>Ramazzottius</taxon>
    </lineage>
</organism>
<keyword evidence="4" id="KW-0472">Membrane</keyword>
<feature type="region of interest" description="Disordered" evidence="3">
    <location>
        <begin position="153"/>
        <end position="214"/>
    </location>
</feature>
<sequence>MVNQYGRRLAVPFIYQLPGELPDHGMFLVEGWASVESQRFAINLQTGPNVNPRDDVAFHLGFNFSGHSCSLTTNTIEHNTWGNPVEHPNCHVRRMEPFQILILVQRRAFMVAINNQHFCEFSHRLDPTRIRYITADGQVTVTKLQLEFPGGLGEPVSSPSYHPAQSTADINPNQTSGWPAPPANLYGTASGTSHSSHTPAQPSHNASSTSTPAAPKSLGLMGMLPTGAAAVGALGTLATLAAPLLYPGKKNKMYKKGNKQRGLLAGLGLPSMGGAMGGNHCGHQQYGHTGHKAGGGLLGPGLAGGLGAAALGMGLSRMMGGMGGGRHHHGGYGGHGRGGWSRRSSSSSSSSSD</sequence>
<dbReference type="Proteomes" id="UP000186922">
    <property type="component" value="Unassembled WGS sequence"/>
</dbReference>
<dbReference type="PANTHER" id="PTHR11346:SF176">
    <property type="entry name" value="32 KDA BETA-GALACTOSIDE-BINDING LECTIN LEC-3"/>
    <property type="match status" value="1"/>
</dbReference>
<evidence type="ECO:0000256" key="1">
    <source>
        <dbReference type="ARBA" id="ARBA00022734"/>
    </source>
</evidence>
<dbReference type="InterPro" id="IPR001079">
    <property type="entry name" value="Galectin_CRD"/>
</dbReference>
<keyword evidence="4" id="KW-0812">Transmembrane</keyword>
<feature type="compositionally biased region" description="Low complexity" evidence="3">
    <location>
        <begin position="187"/>
        <end position="198"/>
    </location>
</feature>
<feature type="domain" description="Galectin" evidence="5">
    <location>
        <begin position="13"/>
        <end position="147"/>
    </location>
</feature>
<dbReference type="InterPro" id="IPR013320">
    <property type="entry name" value="ConA-like_dom_sf"/>
</dbReference>
<dbReference type="SMART" id="SM00276">
    <property type="entry name" value="GLECT"/>
    <property type="match status" value="1"/>
</dbReference>
<evidence type="ECO:0000313" key="6">
    <source>
        <dbReference type="EMBL" id="GAV00797.1"/>
    </source>
</evidence>
<evidence type="ECO:0000313" key="7">
    <source>
        <dbReference type="Proteomes" id="UP000186922"/>
    </source>
</evidence>
<name>A0A1D1VGL6_RAMVA</name>
<dbReference type="GO" id="GO:0030246">
    <property type="term" value="F:carbohydrate binding"/>
    <property type="evidence" value="ECO:0007669"/>
    <property type="project" value="UniProtKB-UniRule"/>
</dbReference>
<evidence type="ECO:0000259" key="5">
    <source>
        <dbReference type="PROSITE" id="PS51304"/>
    </source>
</evidence>
<dbReference type="Pfam" id="PF00337">
    <property type="entry name" value="Gal-bind_lectin"/>
    <property type="match status" value="1"/>
</dbReference>
<dbReference type="InterPro" id="IPR044156">
    <property type="entry name" value="Galectin-like"/>
</dbReference>
<reference evidence="6 7" key="1">
    <citation type="journal article" date="2016" name="Nat. Commun.">
        <title>Extremotolerant tardigrade genome and improved radiotolerance of human cultured cells by tardigrade-unique protein.</title>
        <authorList>
            <person name="Hashimoto T."/>
            <person name="Horikawa D.D."/>
            <person name="Saito Y."/>
            <person name="Kuwahara H."/>
            <person name="Kozuka-Hata H."/>
            <person name="Shin-I T."/>
            <person name="Minakuchi Y."/>
            <person name="Ohishi K."/>
            <person name="Motoyama A."/>
            <person name="Aizu T."/>
            <person name="Enomoto A."/>
            <person name="Kondo K."/>
            <person name="Tanaka S."/>
            <person name="Hara Y."/>
            <person name="Koshikawa S."/>
            <person name="Sagara H."/>
            <person name="Miura T."/>
            <person name="Yokobori S."/>
            <person name="Miyagawa K."/>
            <person name="Suzuki Y."/>
            <person name="Kubo T."/>
            <person name="Oyama M."/>
            <person name="Kohara Y."/>
            <person name="Fujiyama A."/>
            <person name="Arakawa K."/>
            <person name="Katayama T."/>
            <person name="Toyoda A."/>
            <person name="Kunieda T."/>
        </authorList>
    </citation>
    <scope>NUCLEOTIDE SEQUENCE [LARGE SCALE GENOMIC DNA]</scope>
    <source>
        <strain evidence="6 7">YOKOZUNA-1</strain>
    </source>
</reference>
<dbReference type="PANTHER" id="PTHR11346">
    <property type="entry name" value="GALECTIN"/>
    <property type="match status" value="1"/>
</dbReference>
<dbReference type="AlphaFoldDB" id="A0A1D1VGL6"/>
<dbReference type="SMART" id="SM00908">
    <property type="entry name" value="Gal-bind_lectin"/>
    <property type="match status" value="1"/>
</dbReference>
<comment type="caution">
    <text evidence="6">The sequence shown here is derived from an EMBL/GenBank/DDBJ whole genome shotgun (WGS) entry which is preliminary data.</text>
</comment>
<keyword evidence="7" id="KW-1185">Reference proteome</keyword>
<dbReference type="Gene3D" id="2.60.120.200">
    <property type="match status" value="1"/>
</dbReference>
<evidence type="ECO:0000256" key="2">
    <source>
        <dbReference type="RuleBase" id="RU102079"/>
    </source>
</evidence>
<evidence type="ECO:0000256" key="3">
    <source>
        <dbReference type="SAM" id="MobiDB-lite"/>
    </source>
</evidence>
<feature type="transmembrane region" description="Helical" evidence="4">
    <location>
        <begin position="218"/>
        <end position="246"/>
    </location>
</feature>
<feature type="compositionally biased region" description="Low complexity" evidence="3">
    <location>
        <begin position="341"/>
        <end position="353"/>
    </location>
</feature>